<comment type="similarity">
    <text evidence="2">Belongs to the ABC transporter superfamily.</text>
</comment>
<evidence type="ECO:0000256" key="8">
    <source>
        <dbReference type="ARBA" id="ARBA00023004"/>
    </source>
</evidence>
<evidence type="ECO:0000256" key="3">
    <source>
        <dbReference type="ARBA" id="ARBA00022448"/>
    </source>
</evidence>
<dbReference type="OrthoDB" id="9810077at2"/>
<dbReference type="EMBL" id="LDPZ01000027">
    <property type="protein sequence ID" value="KTQ94185.1"/>
    <property type="molecule type" value="Genomic_DNA"/>
</dbReference>
<dbReference type="PATRIC" id="fig|401562.3.peg.2396"/>
<name>A0A175R6Y8_9HYPH</name>
<organism evidence="12 13">
    <name type="scientific">Aureimonas ureilytica</name>
    <dbReference type="NCBI Taxonomy" id="401562"/>
    <lineage>
        <taxon>Bacteria</taxon>
        <taxon>Pseudomonadati</taxon>
        <taxon>Pseudomonadota</taxon>
        <taxon>Alphaproteobacteria</taxon>
        <taxon>Hyphomicrobiales</taxon>
        <taxon>Aurantimonadaceae</taxon>
        <taxon>Aureimonas</taxon>
    </lineage>
</organism>
<dbReference type="Proteomes" id="UP000078272">
    <property type="component" value="Unassembled WGS sequence"/>
</dbReference>
<dbReference type="GO" id="GO:0005524">
    <property type="term" value="F:ATP binding"/>
    <property type="evidence" value="ECO:0007669"/>
    <property type="project" value="UniProtKB-KW"/>
</dbReference>
<keyword evidence="6" id="KW-0547">Nucleotide-binding</keyword>
<evidence type="ECO:0000256" key="9">
    <source>
        <dbReference type="ARBA" id="ARBA00023065"/>
    </source>
</evidence>
<gene>
    <name evidence="12" type="ORF">NS226_13910</name>
</gene>
<evidence type="ECO:0000256" key="2">
    <source>
        <dbReference type="ARBA" id="ARBA00005417"/>
    </source>
</evidence>
<dbReference type="GO" id="GO:0006826">
    <property type="term" value="P:iron ion transport"/>
    <property type="evidence" value="ECO:0007669"/>
    <property type="project" value="UniProtKB-KW"/>
</dbReference>
<dbReference type="PANTHER" id="PTHR42771:SF2">
    <property type="entry name" value="IRON(3+)-HYDROXAMATE IMPORT ATP-BINDING PROTEIN FHUC"/>
    <property type="match status" value="1"/>
</dbReference>
<keyword evidence="10" id="KW-0472">Membrane</keyword>
<keyword evidence="5" id="KW-0410">Iron transport</keyword>
<keyword evidence="7 12" id="KW-0067">ATP-binding</keyword>
<dbReference type="AlphaFoldDB" id="A0A175R6Y8"/>
<evidence type="ECO:0000256" key="5">
    <source>
        <dbReference type="ARBA" id="ARBA00022496"/>
    </source>
</evidence>
<dbReference type="InterPro" id="IPR003439">
    <property type="entry name" value="ABC_transporter-like_ATP-bd"/>
</dbReference>
<proteinExistence type="inferred from homology"/>
<dbReference type="RefSeq" id="WP_058635496.1">
    <property type="nucleotide sequence ID" value="NZ_LDPZ01000027.1"/>
</dbReference>
<dbReference type="STRING" id="401562.NS365_06080"/>
<keyword evidence="4" id="KW-1003">Cell membrane</keyword>
<keyword evidence="8" id="KW-0408">Iron</keyword>
<dbReference type="GO" id="GO:0016887">
    <property type="term" value="F:ATP hydrolysis activity"/>
    <property type="evidence" value="ECO:0007669"/>
    <property type="project" value="InterPro"/>
</dbReference>
<evidence type="ECO:0000256" key="6">
    <source>
        <dbReference type="ARBA" id="ARBA00022741"/>
    </source>
</evidence>
<sequence length="273" mass="29182">MLDTPAPARAAAASPEPDGFSLDGVSFDVPGRRLLYDVTLDLPAGRVVGLVGHNGSGKSTLLKLLARQESPSAGRLAFAGLDISQWGSRDFARAVAYLPQSTPAAPGMSVRELVALGRYPWHGPFGRFSAADRQKVTEALALTDTEAMSDQAVDALSGGERQRVWLAMLVAQDARCLLLDEPISALDVAHQIEILDLVRRLSHEKGVGVVAVLHEVNMAARFCDEILALKGGHVVARGLPREVVSPEPLKRIYGLDMAVMPHPQSGDPMAFPL</sequence>
<dbReference type="CDD" id="cd03214">
    <property type="entry name" value="ABC_Iron-Siderophores_B12_Hemin"/>
    <property type="match status" value="1"/>
</dbReference>
<dbReference type="PROSITE" id="PS00211">
    <property type="entry name" value="ABC_TRANSPORTER_1"/>
    <property type="match status" value="1"/>
</dbReference>
<dbReference type="FunFam" id="3.40.50.300:FF:000134">
    <property type="entry name" value="Iron-enterobactin ABC transporter ATP-binding protein"/>
    <property type="match status" value="1"/>
</dbReference>
<dbReference type="SUPFAM" id="SSF52540">
    <property type="entry name" value="P-loop containing nucleoside triphosphate hydrolases"/>
    <property type="match status" value="1"/>
</dbReference>
<dbReference type="Pfam" id="PF00005">
    <property type="entry name" value="ABC_tran"/>
    <property type="match status" value="1"/>
</dbReference>
<dbReference type="PANTHER" id="PTHR42771">
    <property type="entry name" value="IRON(3+)-HYDROXAMATE IMPORT ATP-BINDING PROTEIN FHUC"/>
    <property type="match status" value="1"/>
</dbReference>
<dbReference type="SMART" id="SM00382">
    <property type="entry name" value="AAA"/>
    <property type="match status" value="1"/>
</dbReference>
<dbReference type="InterPro" id="IPR003593">
    <property type="entry name" value="AAA+_ATPase"/>
</dbReference>
<dbReference type="PROSITE" id="PS50893">
    <property type="entry name" value="ABC_TRANSPORTER_2"/>
    <property type="match status" value="1"/>
</dbReference>
<protein>
    <submittedName>
        <fullName evidence="12">Iron-hydroxamate transporter ATP-binding subunit</fullName>
    </submittedName>
</protein>
<evidence type="ECO:0000256" key="1">
    <source>
        <dbReference type="ARBA" id="ARBA00004202"/>
    </source>
</evidence>
<keyword evidence="3" id="KW-0813">Transport</keyword>
<dbReference type="Gene3D" id="3.40.50.300">
    <property type="entry name" value="P-loop containing nucleotide triphosphate hydrolases"/>
    <property type="match status" value="1"/>
</dbReference>
<dbReference type="InterPro" id="IPR051535">
    <property type="entry name" value="Siderophore_ABC-ATPase"/>
</dbReference>
<comment type="subcellular location">
    <subcellularLocation>
        <location evidence="1">Cell membrane</location>
        <topology evidence="1">Peripheral membrane protein</topology>
    </subcellularLocation>
</comment>
<dbReference type="GO" id="GO:0005886">
    <property type="term" value="C:plasma membrane"/>
    <property type="evidence" value="ECO:0007669"/>
    <property type="project" value="UniProtKB-SubCell"/>
</dbReference>
<dbReference type="InterPro" id="IPR017871">
    <property type="entry name" value="ABC_transporter-like_CS"/>
</dbReference>
<feature type="domain" description="ABC transporter" evidence="11">
    <location>
        <begin position="20"/>
        <end position="256"/>
    </location>
</feature>
<keyword evidence="9" id="KW-0406">Ion transport</keyword>
<evidence type="ECO:0000256" key="4">
    <source>
        <dbReference type="ARBA" id="ARBA00022475"/>
    </source>
</evidence>
<reference evidence="12 13" key="1">
    <citation type="journal article" date="2016" name="Front. Microbiol.">
        <title>Genomic Resource of Rice Seed Associated Bacteria.</title>
        <authorList>
            <person name="Midha S."/>
            <person name="Bansal K."/>
            <person name="Sharma S."/>
            <person name="Kumar N."/>
            <person name="Patil P.P."/>
            <person name="Chaudhry V."/>
            <person name="Patil P.B."/>
        </authorList>
    </citation>
    <scope>NUCLEOTIDE SEQUENCE [LARGE SCALE GENOMIC DNA]</scope>
    <source>
        <strain evidence="12 13">NS226</strain>
    </source>
</reference>
<evidence type="ECO:0000256" key="7">
    <source>
        <dbReference type="ARBA" id="ARBA00022840"/>
    </source>
</evidence>
<evidence type="ECO:0000313" key="12">
    <source>
        <dbReference type="EMBL" id="KTQ94185.1"/>
    </source>
</evidence>
<dbReference type="InterPro" id="IPR027417">
    <property type="entry name" value="P-loop_NTPase"/>
</dbReference>
<evidence type="ECO:0000259" key="11">
    <source>
        <dbReference type="PROSITE" id="PS50893"/>
    </source>
</evidence>
<evidence type="ECO:0000256" key="10">
    <source>
        <dbReference type="ARBA" id="ARBA00023136"/>
    </source>
</evidence>
<comment type="caution">
    <text evidence="12">The sequence shown here is derived from an EMBL/GenBank/DDBJ whole genome shotgun (WGS) entry which is preliminary data.</text>
</comment>
<evidence type="ECO:0000313" key="13">
    <source>
        <dbReference type="Proteomes" id="UP000078272"/>
    </source>
</evidence>
<accession>A0A175R6Y8</accession>